<reference evidence="3" key="1">
    <citation type="submission" date="2021-01" db="EMBL/GenBank/DDBJ databases">
        <title>Caligus Genome Assembly.</title>
        <authorList>
            <person name="Gallardo-Escarate C."/>
        </authorList>
    </citation>
    <scope>NUCLEOTIDE SEQUENCE [LARGE SCALE GENOMIC DNA]</scope>
</reference>
<keyword evidence="2" id="KW-0482">Metalloprotease</keyword>
<dbReference type="InterPro" id="IPR003959">
    <property type="entry name" value="ATPase_AAA_core"/>
</dbReference>
<dbReference type="SUPFAM" id="SSF52540">
    <property type="entry name" value="P-loop containing nucleoside triphosphate hydrolases"/>
    <property type="match status" value="1"/>
</dbReference>
<keyword evidence="2" id="KW-0645">Protease</keyword>
<dbReference type="PANTHER" id="PTHR23076:SF97">
    <property type="entry name" value="ATP-DEPENDENT ZINC METALLOPROTEASE YME1L1"/>
    <property type="match status" value="1"/>
</dbReference>
<dbReference type="AlphaFoldDB" id="A0A7T8KKN6"/>
<evidence type="ECO:0000313" key="3">
    <source>
        <dbReference type="Proteomes" id="UP000595437"/>
    </source>
</evidence>
<dbReference type="GO" id="GO:0008237">
    <property type="term" value="F:metallopeptidase activity"/>
    <property type="evidence" value="ECO:0007669"/>
    <property type="project" value="UniProtKB-KW"/>
</dbReference>
<dbReference type="GO" id="GO:0016887">
    <property type="term" value="F:ATP hydrolysis activity"/>
    <property type="evidence" value="ECO:0007669"/>
    <property type="project" value="InterPro"/>
</dbReference>
<accession>A0A7T8KKN6</accession>
<evidence type="ECO:0000313" key="2">
    <source>
        <dbReference type="EMBL" id="QQP57596.1"/>
    </source>
</evidence>
<dbReference type="GO" id="GO:0007005">
    <property type="term" value="P:mitochondrion organization"/>
    <property type="evidence" value="ECO:0007669"/>
    <property type="project" value="TreeGrafter"/>
</dbReference>
<dbReference type="GO" id="GO:0004176">
    <property type="term" value="F:ATP-dependent peptidase activity"/>
    <property type="evidence" value="ECO:0007669"/>
    <property type="project" value="TreeGrafter"/>
</dbReference>
<evidence type="ECO:0000259" key="1">
    <source>
        <dbReference type="Pfam" id="PF00004"/>
    </source>
</evidence>
<dbReference type="GO" id="GO:0005743">
    <property type="term" value="C:mitochondrial inner membrane"/>
    <property type="evidence" value="ECO:0007669"/>
    <property type="project" value="TreeGrafter"/>
</dbReference>
<dbReference type="Gene3D" id="3.40.50.300">
    <property type="entry name" value="P-loop containing nucleotide triphosphate hydrolases"/>
    <property type="match status" value="1"/>
</dbReference>
<dbReference type="Pfam" id="PF00004">
    <property type="entry name" value="AAA"/>
    <property type="match status" value="1"/>
</dbReference>
<organism evidence="2 3">
    <name type="scientific">Caligus rogercresseyi</name>
    <name type="common">Sea louse</name>
    <dbReference type="NCBI Taxonomy" id="217165"/>
    <lineage>
        <taxon>Eukaryota</taxon>
        <taxon>Metazoa</taxon>
        <taxon>Ecdysozoa</taxon>
        <taxon>Arthropoda</taxon>
        <taxon>Crustacea</taxon>
        <taxon>Multicrustacea</taxon>
        <taxon>Hexanauplia</taxon>
        <taxon>Copepoda</taxon>
        <taxon>Siphonostomatoida</taxon>
        <taxon>Caligidae</taxon>
        <taxon>Caligus</taxon>
    </lineage>
</organism>
<dbReference type="GO" id="GO:0006515">
    <property type="term" value="P:protein quality control for misfolded or incompletely synthesized proteins"/>
    <property type="evidence" value="ECO:0007669"/>
    <property type="project" value="TreeGrafter"/>
</dbReference>
<dbReference type="EMBL" id="CP045891">
    <property type="protein sequence ID" value="QQP57596.1"/>
    <property type="molecule type" value="Genomic_DNA"/>
</dbReference>
<keyword evidence="3" id="KW-1185">Reference proteome</keyword>
<keyword evidence="2" id="KW-0378">Hydrolase</keyword>
<protein>
    <submittedName>
        <fullName evidence="2">ATPdependent zinc metalloprotease YME1 -like protein</fullName>
    </submittedName>
</protein>
<dbReference type="GO" id="GO:0005524">
    <property type="term" value="F:ATP binding"/>
    <property type="evidence" value="ECO:0007669"/>
    <property type="project" value="InterPro"/>
</dbReference>
<dbReference type="OrthoDB" id="6414775at2759"/>
<feature type="domain" description="ATPase AAA-type core" evidence="1">
    <location>
        <begin position="76"/>
        <end position="138"/>
    </location>
</feature>
<dbReference type="InterPro" id="IPR027417">
    <property type="entry name" value="P-loop_NTPase"/>
</dbReference>
<proteinExistence type="predicted"/>
<sequence length="163" mass="17429">MAMAVNSYAAGFSAGKSPLAAPSLGIRINIKLGGATNEIAPEDVAVNFDDVKGCDEAKQELQEIVDFPQEPREFDEVLVGQGAKRVRELFAAAKAKAPCVIFIDEIDSVGSTRTSSAYHPYANQTVNQLLSEMDGFSPVTVSSSWCYEPLLRPGQGSTTTRAL</sequence>
<dbReference type="PANTHER" id="PTHR23076">
    <property type="entry name" value="METALLOPROTEASE M41 FTSH"/>
    <property type="match status" value="1"/>
</dbReference>
<gene>
    <name evidence="2" type="ORF">FKW44_002636</name>
</gene>
<dbReference type="Proteomes" id="UP000595437">
    <property type="component" value="Chromosome 2"/>
</dbReference>
<name>A0A7T8KKN6_CALRO</name>